<keyword evidence="3" id="KW-1185">Reference proteome</keyword>
<accession>A0AAW8DHR0</accession>
<dbReference type="AlphaFoldDB" id="A0AAW8DHR0"/>
<evidence type="ECO:0000313" key="3">
    <source>
        <dbReference type="Proteomes" id="UP001230951"/>
    </source>
</evidence>
<proteinExistence type="predicted"/>
<dbReference type="EMBL" id="JAUSRG010000006">
    <property type="protein sequence ID" value="MDP9905511.1"/>
    <property type="molecule type" value="Genomic_DNA"/>
</dbReference>
<gene>
    <name evidence="1" type="ORF">J2S90_002482</name>
    <name evidence="2" type="ORF">J2S93_000156</name>
</gene>
<reference evidence="1 3" key="1">
    <citation type="submission" date="2023-07" db="EMBL/GenBank/DDBJ databases">
        <title>Sorghum-associated microbial communities from plants grown in Nebraska, USA.</title>
        <authorList>
            <person name="Schachtman D."/>
        </authorList>
    </citation>
    <scope>NUCLEOTIDE SEQUENCE</scope>
    <source>
        <strain evidence="1">DS1006</strain>
        <strain evidence="2 3">DS1016</strain>
    </source>
</reference>
<dbReference type="EMBL" id="JAUSTF010000001">
    <property type="protein sequence ID" value="MDQ0178749.1"/>
    <property type="molecule type" value="Genomic_DNA"/>
</dbReference>
<name>A0AAW8DHR0_9MICC</name>
<comment type="caution">
    <text evidence="1">The sequence shown here is derived from an EMBL/GenBank/DDBJ whole genome shotgun (WGS) entry which is preliminary data.</text>
</comment>
<protein>
    <submittedName>
        <fullName evidence="1">Uncharacterized protein</fullName>
    </submittedName>
</protein>
<organism evidence="1 4">
    <name type="scientific">Arthrobacter bambusae</name>
    <dbReference type="NCBI Taxonomy" id="1338426"/>
    <lineage>
        <taxon>Bacteria</taxon>
        <taxon>Bacillati</taxon>
        <taxon>Actinomycetota</taxon>
        <taxon>Actinomycetes</taxon>
        <taxon>Micrococcales</taxon>
        <taxon>Micrococcaceae</taxon>
        <taxon>Arthrobacter</taxon>
    </lineage>
</organism>
<evidence type="ECO:0000313" key="2">
    <source>
        <dbReference type="EMBL" id="MDQ0178749.1"/>
    </source>
</evidence>
<evidence type="ECO:0000313" key="1">
    <source>
        <dbReference type="EMBL" id="MDP9905511.1"/>
    </source>
</evidence>
<dbReference type="Proteomes" id="UP001230951">
    <property type="component" value="Unassembled WGS sequence"/>
</dbReference>
<dbReference type="Proteomes" id="UP001242995">
    <property type="component" value="Unassembled WGS sequence"/>
</dbReference>
<evidence type="ECO:0000313" key="4">
    <source>
        <dbReference type="Proteomes" id="UP001242995"/>
    </source>
</evidence>
<sequence length="85" mass="9781">MTEPRQGDPYLVKEQHHEEVEKHPLLLWSSLSAGDVVSLRGLGTRDWVGTVESRSSDGLVISIRDDLNQRRSFHFRECQPVRVIQ</sequence>